<gene>
    <name evidence="3" type="ORF">SAMN03080617_02953</name>
</gene>
<dbReference type="Proteomes" id="UP000198756">
    <property type="component" value="Unassembled WGS sequence"/>
</dbReference>
<evidence type="ECO:0000313" key="4">
    <source>
        <dbReference type="Proteomes" id="UP000198756"/>
    </source>
</evidence>
<feature type="domain" description="Transposase DDE" evidence="2">
    <location>
        <begin position="11"/>
        <end position="52"/>
    </location>
</feature>
<organism evidence="3 4">
    <name type="scientific">Algoriphagus alkaliphilus</name>
    <dbReference type="NCBI Taxonomy" id="279824"/>
    <lineage>
        <taxon>Bacteria</taxon>
        <taxon>Pseudomonadati</taxon>
        <taxon>Bacteroidota</taxon>
        <taxon>Cytophagia</taxon>
        <taxon>Cytophagales</taxon>
        <taxon>Cyclobacteriaceae</taxon>
        <taxon>Algoriphagus</taxon>
    </lineage>
</organism>
<keyword evidence="1" id="KW-1133">Transmembrane helix</keyword>
<dbReference type="InterPro" id="IPR025668">
    <property type="entry name" value="Tnp_DDE_dom"/>
</dbReference>
<feature type="non-terminal residue" evidence="3">
    <location>
        <position position="1"/>
    </location>
</feature>
<evidence type="ECO:0000259" key="2">
    <source>
        <dbReference type="Pfam" id="PF13586"/>
    </source>
</evidence>
<dbReference type="STRING" id="279824.SAMN03080617_02953"/>
<dbReference type="Pfam" id="PF13586">
    <property type="entry name" value="DDE_Tnp_1_2"/>
    <property type="match status" value="1"/>
</dbReference>
<keyword evidence="1" id="KW-0812">Transmembrane</keyword>
<keyword evidence="4" id="KW-1185">Reference proteome</keyword>
<protein>
    <submittedName>
        <fullName evidence="3">Transposase DDE domain-containing protein</fullName>
    </submittedName>
</protein>
<sequence length="105" mass="11572">KAVENHVRPGERNPIEGKFGQAKNAYGMNRIRARLKHTSQSWIASIILVLNLVKLAGMALACLGFSAQEKLNPAFHNTLNVILTVFKIKNQSKRESGLALLTYAA</sequence>
<evidence type="ECO:0000313" key="3">
    <source>
        <dbReference type="EMBL" id="SDA87246.1"/>
    </source>
</evidence>
<feature type="transmembrane region" description="Helical" evidence="1">
    <location>
        <begin position="42"/>
        <end position="65"/>
    </location>
</feature>
<evidence type="ECO:0000256" key="1">
    <source>
        <dbReference type="SAM" id="Phobius"/>
    </source>
</evidence>
<dbReference type="AlphaFoldDB" id="A0A1G5YXM0"/>
<name>A0A1G5YXM0_9BACT</name>
<proteinExistence type="predicted"/>
<dbReference type="RefSeq" id="WP_317042032.1">
    <property type="nucleotide sequence ID" value="NZ_FMXE01000022.1"/>
</dbReference>
<dbReference type="EMBL" id="FMXE01000022">
    <property type="protein sequence ID" value="SDA87246.1"/>
    <property type="molecule type" value="Genomic_DNA"/>
</dbReference>
<reference evidence="4" key="1">
    <citation type="submission" date="2016-10" db="EMBL/GenBank/DDBJ databases">
        <authorList>
            <person name="Varghese N."/>
            <person name="Submissions S."/>
        </authorList>
    </citation>
    <scope>NUCLEOTIDE SEQUENCE [LARGE SCALE GENOMIC DNA]</scope>
    <source>
        <strain evidence="4">DSM 22703</strain>
    </source>
</reference>
<keyword evidence="1" id="KW-0472">Membrane</keyword>
<accession>A0A1G5YXM0</accession>